<dbReference type="InterPro" id="IPR022085">
    <property type="entry name" value="OpdG"/>
</dbReference>
<sequence>MHNLLRDSPSSPPRDRPGGFAACAPADRVELEEAARAEDFDLLRSVAHNRAWIMGQSYCRSRASIDSCEPYLHSLWYVYYQCARHVSHESFEQDRWILDILRTRGRGPLTRRTPGGGIDFARTPDGTVWNDLPFLVTDMTEFWISDCAAMGSKQRLNAASFLAKLASTRIANDRLCQIALVLFRNTFESVHPLGSSNEPDDEDHRRTIHVLTIASLLPSACAWIREAGHNIILLSDVSWNDCSNSTIGRGGFTFVQSELGQRAPGGFSPWRWLYWLKRLHQIADEAAKADEKILAEQAGKAIEIMLSHVKERNSQILRVFETAGDAVTEDKDFLGLKKEWIARENNRNATMRVRILANVASRSNSACIPALGISPSTERGVWLSCNIGDASRIGARIEKHDIPQPEQGRRHTLHISDAYAVVQVSKAAVCFVYIKAEADQGRQEQPSGSMLEWSFKMNSWISVFVKYLLFCTTVSGKPNRQHPMVNVQPSAQGVTYELGNVTYFTNIEHPRAVFNLNYTCTFPLVPATVILVNHSVVTGSYLETTISRYLTEDDVFSSDFLHAIYLTSTASKSILDPTAEKYLRSLGTACLLFNASSFDRIPSNGYALKDDHATSLPPGPFTILVDNGSISFLDTYRLYVDSFRTFITGAYPSNDGIGSFTALPAMDPRLWGSLIPVPSRIHSWNDVRSLAGKRVAVKDLFDIKGLQTSAGSQAWMQVTPIADSTAPAIQRLIDLGAVIVGKYKLAQFASAADPWDWTDEHAPFNPRGDGYLTCSASSSGGGCGVAAYDWLDAAIGTDTGSSMRRPASVSGTFGNRPSQGMVTLEGAVPLNAGEDTVGVFSRDPIEWAEFAKAWYTPSLHQDPSINSLPPLSVPDTTAFPKRILYPVEYLPLPNPAAQAILDRFLHGMTRVFNMTIERTNFTATASNASIYPEAAGDALVNWNLLYDAGATLQLWTQSTKVYGPLISTWAARNEGRFPPVDAQWRDAWTRYDASHITQAVYEQALRTKAAAVNWFQDEVLYQTSDSCSEAVMICDGGTGGLPSFREQDLNNSPNASFMNVFPENADVSCSGICTLFGCVDFTIPLGQVDYYSPVTMVTEQWPVTINIIARRGCDFMLFNMIKKLAEEGVLRSVNTGRTAF</sequence>
<protein>
    <recommendedName>
        <fullName evidence="5">Amidase family protein</fullName>
    </recommendedName>
</protein>
<dbReference type="Pfam" id="PF26053">
    <property type="entry name" value="DUF8016"/>
    <property type="match status" value="1"/>
</dbReference>
<dbReference type="InterPro" id="IPR058329">
    <property type="entry name" value="Arp1_N"/>
</dbReference>
<dbReference type="Pfam" id="PF01425">
    <property type="entry name" value="Amidase"/>
    <property type="match status" value="1"/>
</dbReference>
<feature type="domain" description="Amidase" evidence="1">
    <location>
        <begin position="689"/>
        <end position="929"/>
    </location>
</feature>
<gene>
    <name evidence="3" type="ORF">CNMCM6805_001608</name>
</gene>
<dbReference type="InterPro" id="IPR023631">
    <property type="entry name" value="Amidase_dom"/>
</dbReference>
<dbReference type="EMBL" id="JAAAPX010000137">
    <property type="protein sequence ID" value="KAF4229156.1"/>
    <property type="molecule type" value="Genomic_DNA"/>
</dbReference>
<comment type="caution">
    <text evidence="3">The sequence shown here is derived from an EMBL/GenBank/DDBJ whole genome shotgun (WGS) entry which is preliminary data.</text>
</comment>
<proteinExistence type="predicted"/>
<feature type="domain" description="Scytalone dehydratase-like protein Arp1 N-terminal" evidence="2">
    <location>
        <begin position="509"/>
        <end position="637"/>
    </location>
</feature>
<evidence type="ECO:0000313" key="3">
    <source>
        <dbReference type="EMBL" id="KAF4229156.1"/>
    </source>
</evidence>
<evidence type="ECO:0008006" key="5">
    <source>
        <dbReference type="Google" id="ProtNLM"/>
    </source>
</evidence>
<evidence type="ECO:0000313" key="4">
    <source>
        <dbReference type="Proteomes" id="UP000653565"/>
    </source>
</evidence>
<dbReference type="Pfam" id="PF12311">
    <property type="entry name" value="DUF3632"/>
    <property type="match status" value="1"/>
</dbReference>
<dbReference type="PANTHER" id="PTHR38797:SF7">
    <property type="entry name" value="TRANSCRIPTION FACTOR DOMAIN-CONTAINING PROTEIN"/>
    <property type="match status" value="1"/>
</dbReference>
<dbReference type="InterPro" id="IPR036928">
    <property type="entry name" value="AS_sf"/>
</dbReference>
<dbReference type="SUPFAM" id="SSF75304">
    <property type="entry name" value="Amidase signature (AS) enzymes"/>
    <property type="match status" value="1"/>
</dbReference>
<organism evidence="3 4">
    <name type="scientific">Aspergillus fumigatiaffinis</name>
    <dbReference type="NCBI Taxonomy" id="340414"/>
    <lineage>
        <taxon>Eukaryota</taxon>
        <taxon>Fungi</taxon>
        <taxon>Dikarya</taxon>
        <taxon>Ascomycota</taxon>
        <taxon>Pezizomycotina</taxon>
        <taxon>Eurotiomycetes</taxon>
        <taxon>Eurotiomycetidae</taxon>
        <taxon>Eurotiales</taxon>
        <taxon>Aspergillaceae</taxon>
        <taxon>Aspergillus</taxon>
        <taxon>Aspergillus subgen. Fumigati</taxon>
    </lineage>
</organism>
<dbReference type="InterPro" id="IPR053204">
    <property type="entry name" value="Oxopyrrolidines_Biosynth-assoc"/>
</dbReference>
<reference evidence="3" key="1">
    <citation type="journal article" date="2020" name="bioRxiv">
        <title>Genomic and phenotypic heterogeneity of clinical isolates of the human pathogens Aspergillus fumigatus, Aspergillus lentulus and Aspergillus fumigatiaffinis.</title>
        <authorList>
            <person name="dos Santos R.A.C."/>
            <person name="Steenwyk J.L."/>
            <person name="Rivero-Menendez O."/>
            <person name="Mead M.E."/>
            <person name="Silva L.P."/>
            <person name="Bastos R.W."/>
            <person name="Alastruey-Izquierdo A."/>
            <person name="Goldman G.H."/>
            <person name="Rokas A."/>
        </authorList>
    </citation>
    <scope>NUCLEOTIDE SEQUENCE</scope>
    <source>
        <strain evidence="3">CNM-CM6805</strain>
    </source>
</reference>
<dbReference type="PANTHER" id="PTHR38797">
    <property type="entry name" value="NUCLEAR PORE COMPLEX PROTEIN NUP85-RELATED"/>
    <property type="match status" value="1"/>
</dbReference>
<dbReference type="AlphaFoldDB" id="A0A8H4GVS6"/>
<accession>A0A8H4GVS6</accession>
<keyword evidence="4" id="KW-1185">Reference proteome</keyword>
<evidence type="ECO:0000259" key="1">
    <source>
        <dbReference type="Pfam" id="PF01425"/>
    </source>
</evidence>
<reference evidence="3" key="2">
    <citation type="submission" date="2020-04" db="EMBL/GenBank/DDBJ databases">
        <authorList>
            <person name="Santos R.A.C."/>
            <person name="Steenwyk J.L."/>
            <person name="Rivero-Menendez O."/>
            <person name="Mead M.E."/>
            <person name="Silva L.P."/>
            <person name="Bastos R.W."/>
            <person name="Alastruey-Izquierdo A."/>
            <person name="Goldman G.H."/>
            <person name="Rokas A."/>
        </authorList>
    </citation>
    <scope>NUCLEOTIDE SEQUENCE</scope>
    <source>
        <strain evidence="3">CNM-CM6805</strain>
    </source>
</reference>
<evidence type="ECO:0000259" key="2">
    <source>
        <dbReference type="Pfam" id="PF26053"/>
    </source>
</evidence>
<name>A0A8H4GVS6_9EURO</name>
<dbReference type="Gene3D" id="3.90.1300.10">
    <property type="entry name" value="Amidase signature (AS) domain"/>
    <property type="match status" value="1"/>
</dbReference>
<dbReference type="Proteomes" id="UP000653565">
    <property type="component" value="Unassembled WGS sequence"/>
</dbReference>